<keyword evidence="10 11" id="KW-0456">Lyase</keyword>
<dbReference type="SUPFAM" id="SSF51604">
    <property type="entry name" value="Enolase C-terminal domain-like"/>
    <property type="match status" value="1"/>
</dbReference>
<evidence type="ECO:0000256" key="10">
    <source>
        <dbReference type="ARBA" id="ARBA00023239"/>
    </source>
</evidence>
<dbReference type="GO" id="GO:0009986">
    <property type="term" value="C:cell surface"/>
    <property type="evidence" value="ECO:0007669"/>
    <property type="project" value="UniProtKB-SubCell"/>
</dbReference>
<evidence type="ECO:0000256" key="4">
    <source>
        <dbReference type="ARBA" id="ARBA00017068"/>
    </source>
</evidence>
<dbReference type="SFLD" id="SFLDF00002">
    <property type="entry name" value="enolase"/>
    <property type="match status" value="1"/>
</dbReference>
<comment type="caution">
    <text evidence="17">The sequence shown here is derived from an EMBL/GenBank/DDBJ whole genome shotgun (WGS) entry which is preliminary data.</text>
</comment>
<evidence type="ECO:0000256" key="9">
    <source>
        <dbReference type="ARBA" id="ARBA00023152"/>
    </source>
</evidence>
<evidence type="ECO:0000256" key="12">
    <source>
        <dbReference type="PIRSR" id="PIRSR001400-1"/>
    </source>
</evidence>
<evidence type="ECO:0000313" key="18">
    <source>
        <dbReference type="Proteomes" id="UP000265768"/>
    </source>
</evidence>
<dbReference type="Proteomes" id="UP000265768">
    <property type="component" value="Unassembled WGS sequence"/>
</dbReference>
<feature type="binding site" evidence="13">
    <location>
        <position position="385"/>
    </location>
    <ligand>
        <name>substrate</name>
    </ligand>
</feature>
<keyword evidence="7 11" id="KW-0479">Metal-binding</keyword>
<dbReference type="GO" id="GO:0000287">
    <property type="term" value="F:magnesium ion binding"/>
    <property type="evidence" value="ECO:0007669"/>
    <property type="project" value="UniProtKB-UniRule"/>
</dbReference>
<dbReference type="EC" id="4.2.1.11" evidence="3 11"/>
<dbReference type="SUPFAM" id="SSF54826">
    <property type="entry name" value="Enolase N-terminal domain-like"/>
    <property type="match status" value="1"/>
</dbReference>
<dbReference type="InterPro" id="IPR020809">
    <property type="entry name" value="Enolase_CS"/>
</dbReference>
<dbReference type="OrthoDB" id="9804716at2"/>
<protein>
    <recommendedName>
        <fullName evidence="4 11">Enolase</fullName>
        <ecNumber evidence="3 11">4.2.1.11</ecNumber>
    </recommendedName>
    <alternativeName>
        <fullName evidence="11">2-phospho-D-glycerate hydro-lyase</fullName>
    </alternativeName>
    <alternativeName>
        <fullName evidence="11">2-phosphoglycerate dehydratase</fullName>
    </alternativeName>
</protein>
<dbReference type="Pfam" id="PF03952">
    <property type="entry name" value="Enolase_N"/>
    <property type="match status" value="1"/>
</dbReference>
<feature type="binding site" evidence="11 14">
    <location>
        <position position="282"/>
    </location>
    <ligand>
        <name>Mg(2+)</name>
        <dbReference type="ChEBI" id="CHEBI:18420"/>
    </ligand>
</feature>
<proteinExistence type="inferred from homology"/>
<dbReference type="Gene3D" id="3.30.390.10">
    <property type="entry name" value="Enolase-like, N-terminal domain"/>
    <property type="match status" value="1"/>
</dbReference>
<dbReference type="InterPro" id="IPR036849">
    <property type="entry name" value="Enolase-like_C_sf"/>
</dbReference>
<dbReference type="GO" id="GO:0000015">
    <property type="term" value="C:phosphopyruvate hydratase complex"/>
    <property type="evidence" value="ECO:0007669"/>
    <property type="project" value="InterPro"/>
</dbReference>
<accession>A0A3A4B046</accession>
<evidence type="ECO:0000256" key="7">
    <source>
        <dbReference type="ARBA" id="ARBA00022723"/>
    </source>
</evidence>
<feature type="binding site" evidence="11">
    <location>
        <position position="334"/>
    </location>
    <ligand>
        <name>(2R)-2-phosphoglycerate</name>
        <dbReference type="ChEBI" id="CHEBI:58289"/>
    </ligand>
</feature>
<evidence type="ECO:0000259" key="15">
    <source>
        <dbReference type="SMART" id="SM01192"/>
    </source>
</evidence>
<dbReference type="GO" id="GO:0004634">
    <property type="term" value="F:phosphopyruvate hydratase activity"/>
    <property type="evidence" value="ECO:0007669"/>
    <property type="project" value="UniProtKB-UniRule"/>
</dbReference>
<feature type="domain" description="Enolase C-terminal TIM barrel" evidence="15">
    <location>
        <begin position="138"/>
        <end position="422"/>
    </location>
</feature>
<evidence type="ECO:0000256" key="2">
    <source>
        <dbReference type="ARBA" id="ARBA00009604"/>
    </source>
</evidence>
<keyword evidence="18" id="KW-1185">Reference proteome</keyword>
<dbReference type="UniPathway" id="UPA00109">
    <property type="reaction ID" value="UER00187"/>
</dbReference>
<evidence type="ECO:0000259" key="16">
    <source>
        <dbReference type="SMART" id="SM01193"/>
    </source>
</evidence>
<name>A0A3A4B046_9ACTN</name>
<dbReference type="Gene3D" id="3.20.20.120">
    <property type="entry name" value="Enolase-like C-terminal domain"/>
    <property type="match status" value="1"/>
</dbReference>
<comment type="catalytic activity">
    <reaction evidence="11">
        <text>(2R)-2-phosphoglycerate = phosphoenolpyruvate + H2O</text>
        <dbReference type="Rhea" id="RHEA:10164"/>
        <dbReference type="ChEBI" id="CHEBI:15377"/>
        <dbReference type="ChEBI" id="CHEBI:58289"/>
        <dbReference type="ChEBI" id="CHEBI:58702"/>
        <dbReference type="EC" id="4.2.1.11"/>
    </reaction>
</comment>
<dbReference type="SFLD" id="SFLDG00178">
    <property type="entry name" value="enolase"/>
    <property type="match status" value="1"/>
</dbReference>
<feature type="binding site" evidence="11">
    <location>
        <position position="364"/>
    </location>
    <ligand>
        <name>(2R)-2-phosphoglycerate</name>
        <dbReference type="ChEBI" id="CHEBI:58289"/>
    </ligand>
</feature>
<comment type="similarity">
    <text evidence="2 11">Belongs to the enolase family.</text>
</comment>
<keyword evidence="6 11" id="KW-0964">Secreted</keyword>
<evidence type="ECO:0000256" key="11">
    <source>
        <dbReference type="HAMAP-Rule" id="MF_00318"/>
    </source>
</evidence>
<dbReference type="PANTHER" id="PTHR11902:SF1">
    <property type="entry name" value="ENOLASE"/>
    <property type="match status" value="1"/>
</dbReference>
<feature type="active site" description="Proton donor" evidence="11 12">
    <location>
        <position position="204"/>
    </location>
</feature>
<dbReference type="PANTHER" id="PTHR11902">
    <property type="entry name" value="ENOLASE"/>
    <property type="match status" value="1"/>
</dbReference>
<feature type="binding site" evidence="11 14">
    <location>
        <position position="309"/>
    </location>
    <ligand>
        <name>Mg(2+)</name>
        <dbReference type="ChEBI" id="CHEBI:18420"/>
    </ligand>
</feature>
<feature type="binding site" evidence="11">
    <location>
        <position position="385"/>
    </location>
    <ligand>
        <name>(2R)-2-phosphoglycerate</name>
        <dbReference type="ChEBI" id="CHEBI:58289"/>
    </ligand>
</feature>
<dbReference type="NCBIfam" id="TIGR01060">
    <property type="entry name" value="eno"/>
    <property type="match status" value="1"/>
</dbReference>
<comment type="subcellular location">
    <subcellularLocation>
        <location evidence="11">Cytoplasm</location>
    </subcellularLocation>
    <subcellularLocation>
        <location evidence="11">Secreted</location>
    </subcellularLocation>
    <subcellularLocation>
        <location evidence="11">Cell surface</location>
    </subcellularLocation>
    <text evidence="11">Fractions of enolase are present in both the cytoplasm and on the cell surface.</text>
</comment>
<feature type="domain" description="Enolase N-terminal" evidence="16">
    <location>
        <begin position="4"/>
        <end position="133"/>
    </location>
</feature>
<keyword evidence="17" id="KW-0670">Pyruvate</keyword>
<dbReference type="GO" id="GO:0006096">
    <property type="term" value="P:glycolytic process"/>
    <property type="evidence" value="ECO:0007669"/>
    <property type="project" value="UniProtKB-UniRule"/>
</dbReference>
<evidence type="ECO:0000256" key="6">
    <source>
        <dbReference type="ARBA" id="ARBA00022525"/>
    </source>
</evidence>
<feature type="binding site" evidence="11 14">
    <location>
        <position position="241"/>
    </location>
    <ligand>
        <name>Mg(2+)</name>
        <dbReference type="ChEBI" id="CHEBI:18420"/>
    </ligand>
</feature>
<dbReference type="InterPro" id="IPR029017">
    <property type="entry name" value="Enolase-like_N"/>
</dbReference>
<reference evidence="17 18" key="1">
    <citation type="submission" date="2018-09" db="EMBL/GenBank/DDBJ databases">
        <title>YIM 75507 draft genome.</title>
        <authorList>
            <person name="Tang S."/>
            <person name="Feng Y."/>
        </authorList>
    </citation>
    <scope>NUCLEOTIDE SEQUENCE [LARGE SCALE GENOMIC DNA]</scope>
    <source>
        <strain evidence="17 18">YIM 75507</strain>
    </source>
</reference>
<evidence type="ECO:0000256" key="3">
    <source>
        <dbReference type="ARBA" id="ARBA00012058"/>
    </source>
</evidence>
<evidence type="ECO:0000256" key="14">
    <source>
        <dbReference type="PIRSR" id="PIRSR001400-3"/>
    </source>
</evidence>
<feature type="binding site" evidence="13">
    <location>
        <position position="154"/>
    </location>
    <ligand>
        <name>substrate</name>
    </ligand>
</feature>
<dbReference type="CDD" id="cd03313">
    <property type="entry name" value="enolase"/>
    <property type="match status" value="1"/>
</dbReference>
<comment type="function">
    <text evidence="11">Catalyzes the reversible conversion of 2-phosphoglycerate (2-PG) into phosphoenolpyruvate (PEP). It is essential for the degradation of carbohydrates via glycolysis.</text>
</comment>
<feature type="binding site" evidence="13">
    <location>
        <position position="163"/>
    </location>
    <ligand>
        <name>substrate</name>
    </ligand>
</feature>
<comment type="cofactor">
    <cofactor evidence="14">
        <name>Mg(2+)</name>
        <dbReference type="ChEBI" id="CHEBI:18420"/>
    </cofactor>
    <text evidence="14">Mg(2+) is required for catalysis and for stabilizing the dimer.</text>
</comment>
<dbReference type="InterPro" id="IPR020810">
    <property type="entry name" value="Enolase_C"/>
</dbReference>
<dbReference type="PIRSF" id="PIRSF001400">
    <property type="entry name" value="Enolase"/>
    <property type="match status" value="1"/>
</dbReference>
<sequence>MASIEAVNAREILDSRGNPTVEVEVLLDDYSTGRAAVPSGASTGQFEAVELRDGDERYGGKGVTRAVLAVTDEISNEIIGFDAEEQRVIDQVMIDLDGTPNKSKLGANAILGVSLAVAKAAAEAADLPLFRYVGGPNAHLLPVPMMNILNGGAHADTNVDVQEFMIAPIGADTFSEAVRMGAETYHALKAVLKEKGYATGLGDEGGFAPNLPSNRDALDLILVAIEKAGFQAGSDIAVALDVAASEFYKDGSYVLEGKGRSAEDMVAYYTELVDAYPLVSIEDPLNEEDWDGWKAVTDALGSRVQLVGDDLFVTNPERLRRGIEAGTANALLVKVNQIGTLTETLDAVDLAHRSGYRCMMSHRSGETEDTTIADLAVATNCGQIKTGAPARSDRVAKYNQLLRIEELLDDAARYAGRSAFPRFSA</sequence>
<feature type="binding site" evidence="13">
    <location>
        <position position="282"/>
    </location>
    <ligand>
        <name>substrate</name>
    </ligand>
</feature>
<feature type="binding site" evidence="13">
    <location>
        <begin position="361"/>
        <end position="364"/>
    </location>
    <ligand>
        <name>substrate</name>
    </ligand>
</feature>
<feature type="binding site" evidence="13">
    <location>
        <position position="309"/>
    </location>
    <ligand>
        <name>substrate</name>
    </ligand>
</feature>
<dbReference type="SMART" id="SM01193">
    <property type="entry name" value="Enolase_N"/>
    <property type="match status" value="1"/>
</dbReference>
<dbReference type="FunFam" id="3.30.390.10:FF:000001">
    <property type="entry name" value="Enolase"/>
    <property type="match status" value="1"/>
</dbReference>
<evidence type="ECO:0000256" key="13">
    <source>
        <dbReference type="PIRSR" id="PIRSR001400-2"/>
    </source>
</evidence>
<dbReference type="SFLD" id="SFLDS00001">
    <property type="entry name" value="Enolase"/>
    <property type="match status" value="1"/>
</dbReference>
<dbReference type="FunFam" id="3.20.20.120:FF:000001">
    <property type="entry name" value="Enolase"/>
    <property type="match status" value="1"/>
</dbReference>
<dbReference type="HAMAP" id="MF_00318">
    <property type="entry name" value="Enolase"/>
    <property type="match status" value="1"/>
</dbReference>
<keyword evidence="9 11" id="KW-0324">Glycolysis</keyword>
<comment type="pathway">
    <text evidence="1 11">Carbohydrate degradation; glycolysis; pyruvate from D-glyceraldehyde 3-phosphate: step 4/5.</text>
</comment>
<dbReference type="InterPro" id="IPR020811">
    <property type="entry name" value="Enolase_N"/>
</dbReference>
<dbReference type="RefSeq" id="WP_119926258.1">
    <property type="nucleotide sequence ID" value="NZ_QZEY01000003.1"/>
</dbReference>
<dbReference type="AlphaFoldDB" id="A0A3A4B046"/>
<evidence type="ECO:0000256" key="1">
    <source>
        <dbReference type="ARBA" id="ARBA00005031"/>
    </source>
</evidence>
<dbReference type="SMART" id="SM01192">
    <property type="entry name" value="Enolase_C"/>
    <property type="match status" value="1"/>
</dbReference>
<dbReference type="GO" id="GO:0005576">
    <property type="term" value="C:extracellular region"/>
    <property type="evidence" value="ECO:0007669"/>
    <property type="project" value="UniProtKB-SubCell"/>
</dbReference>
<feature type="active site" description="Proton acceptor" evidence="11 12">
    <location>
        <position position="334"/>
    </location>
</feature>
<dbReference type="PRINTS" id="PR00148">
    <property type="entry name" value="ENOLASE"/>
</dbReference>
<evidence type="ECO:0000313" key="17">
    <source>
        <dbReference type="EMBL" id="RJL33298.1"/>
    </source>
</evidence>
<dbReference type="InterPro" id="IPR000941">
    <property type="entry name" value="Enolase"/>
</dbReference>
<organism evidence="17 18">
    <name type="scientific">Bailinhaonella thermotolerans</name>
    <dbReference type="NCBI Taxonomy" id="1070861"/>
    <lineage>
        <taxon>Bacteria</taxon>
        <taxon>Bacillati</taxon>
        <taxon>Actinomycetota</taxon>
        <taxon>Actinomycetes</taxon>
        <taxon>Streptosporangiales</taxon>
        <taxon>Streptosporangiaceae</taxon>
        <taxon>Bailinhaonella</taxon>
    </lineage>
</organism>
<keyword evidence="5 11" id="KW-0963">Cytoplasm</keyword>
<keyword evidence="8 11" id="KW-0460">Magnesium</keyword>
<dbReference type="PROSITE" id="PS00164">
    <property type="entry name" value="ENOLASE"/>
    <property type="match status" value="1"/>
</dbReference>
<evidence type="ECO:0000256" key="8">
    <source>
        <dbReference type="ARBA" id="ARBA00022842"/>
    </source>
</evidence>
<feature type="binding site" evidence="11">
    <location>
        <position position="162"/>
    </location>
    <ligand>
        <name>(2R)-2-phosphoglycerate</name>
        <dbReference type="ChEBI" id="CHEBI:58289"/>
    </ligand>
</feature>
<gene>
    <name evidence="11" type="primary">eno</name>
    <name evidence="17" type="ORF">D5H75_10830</name>
</gene>
<dbReference type="Pfam" id="PF00113">
    <property type="entry name" value="Enolase_C"/>
    <property type="match status" value="1"/>
</dbReference>
<evidence type="ECO:0000256" key="5">
    <source>
        <dbReference type="ARBA" id="ARBA00022490"/>
    </source>
</evidence>
<comment type="cofactor">
    <cofactor evidence="11">
        <name>Mg(2+)</name>
        <dbReference type="ChEBI" id="CHEBI:18420"/>
    </cofactor>
    <text evidence="11">Binds a second Mg(2+) ion via substrate during catalysis.</text>
</comment>
<feature type="binding site" evidence="11">
    <location>
        <position position="363"/>
    </location>
    <ligand>
        <name>(2R)-2-phosphoglycerate</name>
        <dbReference type="ChEBI" id="CHEBI:58289"/>
    </ligand>
</feature>
<dbReference type="EMBL" id="QZEY01000003">
    <property type="protein sequence ID" value="RJL33298.1"/>
    <property type="molecule type" value="Genomic_DNA"/>
</dbReference>